<dbReference type="InterPro" id="IPR018124">
    <property type="entry name" value="Calret/calnex_CS"/>
</dbReference>
<dbReference type="SUPFAM" id="SSF63887">
    <property type="entry name" value="P-domain of calnexin/calreticulin"/>
    <property type="match status" value="1"/>
</dbReference>
<feature type="disulfide bond" evidence="8">
    <location>
        <begin position="96"/>
        <end position="129"/>
    </location>
</feature>
<dbReference type="PRINTS" id="PR00626">
    <property type="entry name" value="CALRETICULIN"/>
</dbReference>
<dbReference type="PROSITE" id="PS00803">
    <property type="entry name" value="CALRETICULIN_1"/>
    <property type="match status" value="1"/>
</dbReference>
<evidence type="ECO:0000256" key="7">
    <source>
        <dbReference type="ARBA" id="ARBA00023186"/>
    </source>
</evidence>
<proteinExistence type="inferred from homology"/>
<feature type="region of interest" description="Disordered" evidence="10">
    <location>
        <begin position="467"/>
        <end position="520"/>
    </location>
</feature>
<evidence type="ECO:0000256" key="2">
    <source>
        <dbReference type="ARBA" id="ARBA00010983"/>
    </source>
</evidence>
<evidence type="ECO:0000256" key="10">
    <source>
        <dbReference type="SAM" id="MobiDB-lite"/>
    </source>
</evidence>
<evidence type="ECO:0000256" key="6">
    <source>
        <dbReference type="ARBA" id="ARBA00023136"/>
    </source>
</evidence>
<dbReference type="PANTHER" id="PTHR11073">
    <property type="entry name" value="CALRETICULIN AND CALNEXIN"/>
    <property type="match status" value="1"/>
</dbReference>
<feature type="region of interest" description="Disordered" evidence="10">
    <location>
        <begin position="389"/>
        <end position="410"/>
    </location>
</feature>
<gene>
    <name evidence="11" type="ORF">E3P99_03376</name>
</gene>
<keyword evidence="7 9" id="KW-0143">Chaperone</keyword>
<dbReference type="FunFam" id="2.10.250.10:FF:000001">
    <property type="entry name" value="Calnexin homolog"/>
    <property type="match status" value="1"/>
</dbReference>
<comment type="caution">
    <text evidence="11">The sequence shown here is derived from an EMBL/GenBank/DDBJ whole genome shotgun (WGS) entry which is preliminary data.</text>
</comment>
<evidence type="ECO:0000256" key="5">
    <source>
        <dbReference type="ARBA" id="ARBA00022989"/>
    </source>
</evidence>
<dbReference type="GO" id="GO:0005789">
    <property type="term" value="C:endoplasmic reticulum membrane"/>
    <property type="evidence" value="ECO:0007669"/>
    <property type="project" value="UniProtKB-SubCell"/>
</dbReference>
<dbReference type="OrthoDB" id="1938156at2759"/>
<keyword evidence="3 9" id="KW-0812">Transmembrane</keyword>
<accession>A0A4T0FGF9</accession>
<keyword evidence="6 9" id="KW-0472">Membrane</keyword>
<dbReference type="Gene3D" id="2.10.250.10">
    <property type="entry name" value="Calreticulin/calnexin, P domain"/>
    <property type="match status" value="1"/>
</dbReference>
<keyword evidence="8" id="KW-1015">Disulfide bond</keyword>
<evidence type="ECO:0000256" key="1">
    <source>
        <dbReference type="ARBA" id="ARBA00004389"/>
    </source>
</evidence>
<comment type="subcellular location">
    <subcellularLocation>
        <location evidence="1">Endoplasmic reticulum membrane</location>
        <topology evidence="1">Single-pass membrane protein</topology>
    </subcellularLocation>
</comment>
<feature type="compositionally biased region" description="Basic and acidic residues" evidence="10">
    <location>
        <begin position="390"/>
        <end position="410"/>
    </location>
</feature>
<dbReference type="PROSITE" id="PS00804">
    <property type="entry name" value="CALRETICULIN_2"/>
    <property type="match status" value="1"/>
</dbReference>
<sequence>MKYSILIAALAKIAAGYKFIEEFNSLDNWVQPPHSKFIVKQPSVYPGLDNDTGLVAPYKAAQYSAHTLFDDAIAPTADDKPFIVQYEVKLQQGLDCGGAYLKLLSEDMAEGSYLSSDSPYTIMFGPDKCGSTNKVHFIFKHKNPVSGEVLEHHLINPPSIKQSKTTSLYTLVINPDNEFEVRINNDTVKKGSLLTDFDPPVNPPTHIHDPSDSKPVDWVEEAVIADPHATKPADWDESQPRQIHDPAAVKPDTWNEELPSLIPSPDILKPDEWDDEEDGEFVAPLIPNPSCEGLAGCGKWTAPLIANPEYKGVWTAPMIVNPDYKGPWSPREIENPAYFEDQHPHNLTPIKGVGFEIWTMSADILFDNVFVGDSVAELDAFTKQTYAQKKPVEEKREREALEATVESDEKPNGLVELARSHLLDFLAKFNADPVLAFKERWDVAGALASFVAALLALLALVGGALSGGSASEAPKAPIKASQVKKDEKEKEKEDGEDKDEATATKASGTDAGDANLTKRK</sequence>
<evidence type="ECO:0008006" key="13">
    <source>
        <dbReference type="Google" id="ProtNLM"/>
    </source>
</evidence>
<feature type="transmembrane region" description="Helical" evidence="9">
    <location>
        <begin position="443"/>
        <end position="465"/>
    </location>
</feature>
<dbReference type="EMBL" id="SPNW01000064">
    <property type="protein sequence ID" value="TIA87119.1"/>
    <property type="molecule type" value="Genomic_DNA"/>
</dbReference>
<evidence type="ECO:0000256" key="8">
    <source>
        <dbReference type="PIRSR" id="PIRSR601580-3"/>
    </source>
</evidence>
<dbReference type="Gene3D" id="2.60.120.200">
    <property type="match status" value="1"/>
</dbReference>
<feature type="compositionally biased region" description="Basic and acidic residues" evidence="10">
    <location>
        <begin position="483"/>
        <end position="495"/>
    </location>
</feature>
<evidence type="ECO:0000256" key="9">
    <source>
        <dbReference type="RuleBase" id="RU362126"/>
    </source>
</evidence>
<dbReference type="GO" id="GO:0051082">
    <property type="term" value="F:unfolded protein binding"/>
    <property type="evidence" value="ECO:0007669"/>
    <property type="project" value="InterPro"/>
</dbReference>
<evidence type="ECO:0000256" key="4">
    <source>
        <dbReference type="ARBA" id="ARBA00022824"/>
    </source>
</evidence>
<dbReference type="PANTHER" id="PTHR11073:SF1">
    <property type="entry name" value="CALNEXIN 14D-RELATED"/>
    <property type="match status" value="1"/>
</dbReference>
<dbReference type="Proteomes" id="UP000310189">
    <property type="component" value="Unassembled WGS sequence"/>
</dbReference>
<keyword evidence="12" id="KW-1185">Reference proteome</keyword>
<name>A0A4T0FGF9_9BASI</name>
<dbReference type="GO" id="GO:0006457">
    <property type="term" value="P:protein folding"/>
    <property type="evidence" value="ECO:0007669"/>
    <property type="project" value="InterPro"/>
</dbReference>
<reference evidence="11 12" key="1">
    <citation type="submission" date="2019-03" db="EMBL/GenBank/DDBJ databases">
        <title>Sequencing 23 genomes of Wallemia ichthyophaga.</title>
        <authorList>
            <person name="Gostincar C."/>
        </authorList>
    </citation>
    <scope>NUCLEOTIDE SEQUENCE [LARGE SCALE GENOMIC DNA]</scope>
    <source>
        <strain evidence="11 12">EXF-5753</strain>
    </source>
</reference>
<organism evidence="11 12">
    <name type="scientific">Wallemia hederae</name>
    <dbReference type="NCBI Taxonomy" id="1540922"/>
    <lineage>
        <taxon>Eukaryota</taxon>
        <taxon>Fungi</taxon>
        <taxon>Dikarya</taxon>
        <taxon>Basidiomycota</taxon>
        <taxon>Wallemiomycotina</taxon>
        <taxon>Wallemiomycetes</taxon>
        <taxon>Wallemiales</taxon>
        <taxon>Wallemiaceae</taxon>
        <taxon>Wallemia</taxon>
    </lineage>
</organism>
<evidence type="ECO:0000313" key="12">
    <source>
        <dbReference type="Proteomes" id="UP000310189"/>
    </source>
</evidence>
<dbReference type="GO" id="GO:0036503">
    <property type="term" value="P:ERAD pathway"/>
    <property type="evidence" value="ECO:0007669"/>
    <property type="project" value="TreeGrafter"/>
</dbReference>
<keyword evidence="4 9" id="KW-0256">Endoplasmic reticulum</keyword>
<dbReference type="InterPro" id="IPR009033">
    <property type="entry name" value="Calreticulin/calnexin_P_dom_sf"/>
</dbReference>
<dbReference type="InterPro" id="IPR001580">
    <property type="entry name" value="Calret/calnex"/>
</dbReference>
<evidence type="ECO:0000256" key="3">
    <source>
        <dbReference type="ARBA" id="ARBA00022692"/>
    </source>
</evidence>
<dbReference type="Pfam" id="PF00262">
    <property type="entry name" value="Calreticulin"/>
    <property type="match status" value="1"/>
</dbReference>
<dbReference type="SUPFAM" id="SSF49899">
    <property type="entry name" value="Concanavalin A-like lectins/glucanases"/>
    <property type="match status" value="2"/>
</dbReference>
<evidence type="ECO:0000313" key="11">
    <source>
        <dbReference type="EMBL" id="TIA87119.1"/>
    </source>
</evidence>
<dbReference type="GO" id="GO:0005509">
    <property type="term" value="F:calcium ion binding"/>
    <property type="evidence" value="ECO:0007669"/>
    <property type="project" value="InterPro"/>
</dbReference>
<keyword evidence="5 9" id="KW-1133">Transmembrane helix</keyword>
<comment type="similarity">
    <text evidence="2 9">Belongs to the calreticulin family.</text>
</comment>
<dbReference type="InterPro" id="IPR013320">
    <property type="entry name" value="ConA-like_dom_sf"/>
</dbReference>
<dbReference type="AlphaFoldDB" id="A0A4T0FGF9"/>
<protein>
    <recommendedName>
        <fullName evidence="13">Calnexin</fullName>
    </recommendedName>
</protein>